<feature type="compositionally biased region" description="Acidic residues" evidence="1">
    <location>
        <begin position="402"/>
        <end position="412"/>
    </location>
</feature>
<reference evidence="2" key="1">
    <citation type="journal article" date="2022" name="Proc. Natl. Acad. Sci. U.S.A.">
        <title>Life cycle and functional genomics of the unicellular red alga Galdieria for elucidating algal and plant evolution and industrial use.</title>
        <authorList>
            <person name="Hirooka S."/>
            <person name="Itabashi T."/>
            <person name="Ichinose T.M."/>
            <person name="Onuma R."/>
            <person name="Fujiwara T."/>
            <person name="Yamashita S."/>
            <person name="Jong L.W."/>
            <person name="Tomita R."/>
            <person name="Iwane A.H."/>
            <person name="Miyagishima S.Y."/>
        </authorList>
    </citation>
    <scope>NUCLEOTIDE SEQUENCE</scope>
    <source>
        <strain evidence="2">NBRC 102759</strain>
    </source>
</reference>
<accession>A0A9C7Q3Y9</accession>
<proteinExistence type="predicted"/>
<evidence type="ECO:0000256" key="1">
    <source>
        <dbReference type="SAM" id="MobiDB-lite"/>
    </source>
</evidence>
<evidence type="ECO:0000313" key="3">
    <source>
        <dbReference type="Proteomes" id="UP001061958"/>
    </source>
</evidence>
<gene>
    <name evidence="2" type="ORF">GpartN1_g6747.t1</name>
</gene>
<dbReference type="InterPro" id="IPR007268">
    <property type="entry name" value="Rad9/Ddc1"/>
</dbReference>
<dbReference type="PANTHER" id="PTHR15237">
    <property type="entry name" value="DNA REPAIR PROTEIN RAD9"/>
    <property type="match status" value="1"/>
</dbReference>
<dbReference type="GO" id="GO:0030896">
    <property type="term" value="C:checkpoint clamp complex"/>
    <property type="evidence" value="ECO:0007669"/>
    <property type="project" value="InterPro"/>
</dbReference>
<dbReference type="GO" id="GO:0000076">
    <property type="term" value="P:DNA replication checkpoint signaling"/>
    <property type="evidence" value="ECO:0007669"/>
    <property type="project" value="TreeGrafter"/>
</dbReference>
<comment type="caution">
    <text evidence="2">The sequence shown here is derived from an EMBL/GenBank/DDBJ whole genome shotgun (WGS) entry which is preliminary data.</text>
</comment>
<dbReference type="OrthoDB" id="60092at2759"/>
<keyword evidence="3" id="KW-1185">Reference proteome</keyword>
<evidence type="ECO:0000313" key="2">
    <source>
        <dbReference type="EMBL" id="GJQ14956.1"/>
    </source>
</evidence>
<evidence type="ECO:0008006" key="4">
    <source>
        <dbReference type="Google" id="ProtNLM"/>
    </source>
</evidence>
<sequence>MQNALRQFSGESLLTHQPHSFCMNSLPKTTSSRDNSLALLELSYGPSIKSLGRVIQCFSKLTEFISLRLKQDSLTVHSLSTGKSIGMECTFLSSFFQSFQILPVGSSVSSKLQDIEVLTVSTKNLSAVFRMLSNIQWLQLHLKMHPSNLLIVAVSQSKLRKSYTIPLEQNVVSRVVYSIATCSCRLSARPKMFQDLLHNFESKLEELKLIADKKRLYFYSSDRTRLVTRKSIRFRTVVAVDAVEFDEYWIHSLNEESIQLGFPFAVFRHALELAEQLNASFYVHFDQAGTPMILAIRTRGEYLLDIDFILSTRKLSQEEQSHLDTSSLTEKEHFTANSKDSNLQYIPLRDESIHLFSSNSYSNGADSLHVSGNLPTGVSLARERLNDSNLHLDIQTELNNNNEEEEEEEEYVEGTPPR</sequence>
<dbReference type="Pfam" id="PF04139">
    <property type="entry name" value="Rad9"/>
    <property type="match status" value="1"/>
</dbReference>
<dbReference type="Proteomes" id="UP001061958">
    <property type="component" value="Unassembled WGS sequence"/>
</dbReference>
<dbReference type="AlphaFoldDB" id="A0A9C7Q3Y9"/>
<feature type="region of interest" description="Disordered" evidence="1">
    <location>
        <begin position="399"/>
        <end position="418"/>
    </location>
</feature>
<dbReference type="InterPro" id="IPR046938">
    <property type="entry name" value="DNA_clamp_sf"/>
</dbReference>
<dbReference type="GO" id="GO:0071479">
    <property type="term" value="P:cellular response to ionizing radiation"/>
    <property type="evidence" value="ECO:0007669"/>
    <property type="project" value="TreeGrafter"/>
</dbReference>
<dbReference type="Gene3D" id="3.70.10.10">
    <property type="match status" value="1"/>
</dbReference>
<dbReference type="PANTHER" id="PTHR15237:SF0">
    <property type="entry name" value="CELL CYCLE CHECKPOINT CONTROL PROTEIN"/>
    <property type="match status" value="1"/>
</dbReference>
<dbReference type="SUPFAM" id="SSF55979">
    <property type="entry name" value="DNA clamp"/>
    <property type="match status" value="1"/>
</dbReference>
<reference evidence="2" key="2">
    <citation type="submission" date="2022-01" db="EMBL/GenBank/DDBJ databases">
        <authorList>
            <person name="Hirooka S."/>
            <person name="Miyagishima S.Y."/>
        </authorList>
    </citation>
    <scope>NUCLEOTIDE SEQUENCE</scope>
    <source>
        <strain evidence="2">NBRC 102759</strain>
    </source>
</reference>
<protein>
    <recommendedName>
        <fullName evidence="4">Cell cycle checkpoint control protein RAD9A</fullName>
    </recommendedName>
</protein>
<dbReference type="GO" id="GO:0031573">
    <property type="term" value="P:mitotic intra-S DNA damage checkpoint signaling"/>
    <property type="evidence" value="ECO:0007669"/>
    <property type="project" value="TreeGrafter"/>
</dbReference>
<name>A0A9C7Q3Y9_9RHOD</name>
<dbReference type="GO" id="GO:0006281">
    <property type="term" value="P:DNA repair"/>
    <property type="evidence" value="ECO:0007669"/>
    <property type="project" value="TreeGrafter"/>
</dbReference>
<organism evidence="2 3">
    <name type="scientific">Galdieria partita</name>
    <dbReference type="NCBI Taxonomy" id="83374"/>
    <lineage>
        <taxon>Eukaryota</taxon>
        <taxon>Rhodophyta</taxon>
        <taxon>Bangiophyceae</taxon>
        <taxon>Galdieriales</taxon>
        <taxon>Galdieriaceae</taxon>
        <taxon>Galdieria</taxon>
    </lineage>
</organism>
<dbReference type="EMBL" id="BQMJ01000062">
    <property type="protein sequence ID" value="GJQ14956.1"/>
    <property type="molecule type" value="Genomic_DNA"/>
</dbReference>